<evidence type="ECO:0000313" key="3">
    <source>
        <dbReference type="Proteomes" id="UP001139311"/>
    </source>
</evidence>
<organism evidence="2 3">
    <name type="scientific">Roseicella aerolata</name>
    <dbReference type="NCBI Taxonomy" id="2883479"/>
    <lineage>
        <taxon>Bacteria</taxon>
        <taxon>Pseudomonadati</taxon>
        <taxon>Pseudomonadota</taxon>
        <taxon>Alphaproteobacteria</taxon>
        <taxon>Acetobacterales</taxon>
        <taxon>Roseomonadaceae</taxon>
        <taxon>Roseicella</taxon>
    </lineage>
</organism>
<gene>
    <name evidence="2" type="ORF">LHA35_05030</name>
</gene>
<name>A0A9X1L720_9PROT</name>
<evidence type="ECO:0000313" key="2">
    <source>
        <dbReference type="EMBL" id="MCB4821094.1"/>
    </source>
</evidence>
<evidence type="ECO:0008006" key="4">
    <source>
        <dbReference type="Google" id="ProtNLM"/>
    </source>
</evidence>
<proteinExistence type="predicted"/>
<sequence length="168" mass="18714">MAEHKAQERSVERPRGEARAADRRGAEMPSRTGGFARMPTEARLREVPAAAPAEATADDMTAWMQETTRGLRAAMMLPIAPGAGFIEVQEAYAELVTGMMRSNVRLMQEVMRICSPQEHVGLMQQVTRQWLDAVLESQLTLLRLAQERTDEALRPVAAMTERQQAAPR</sequence>
<feature type="compositionally biased region" description="Basic and acidic residues" evidence="1">
    <location>
        <begin position="1"/>
        <end position="26"/>
    </location>
</feature>
<dbReference type="Proteomes" id="UP001139311">
    <property type="component" value="Unassembled WGS sequence"/>
</dbReference>
<dbReference type="RefSeq" id="WP_226605322.1">
    <property type="nucleotide sequence ID" value="NZ_JAJAQI010000005.1"/>
</dbReference>
<comment type="caution">
    <text evidence="2">The sequence shown here is derived from an EMBL/GenBank/DDBJ whole genome shotgun (WGS) entry which is preliminary data.</text>
</comment>
<evidence type="ECO:0000256" key="1">
    <source>
        <dbReference type="SAM" id="MobiDB-lite"/>
    </source>
</evidence>
<reference evidence="2" key="1">
    <citation type="submission" date="2021-10" db="EMBL/GenBank/DDBJ databases">
        <title>Roseicella aerolatum sp. nov., isolated from aerosols of e-waste dismantling site.</title>
        <authorList>
            <person name="Qin T."/>
        </authorList>
    </citation>
    <scope>NUCLEOTIDE SEQUENCE</scope>
    <source>
        <strain evidence="2">GB24</strain>
    </source>
</reference>
<keyword evidence="3" id="KW-1185">Reference proteome</keyword>
<dbReference type="EMBL" id="JAJAQI010000005">
    <property type="protein sequence ID" value="MCB4821094.1"/>
    <property type="molecule type" value="Genomic_DNA"/>
</dbReference>
<dbReference type="AlphaFoldDB" id="A0A9X1L720"/>
<protein>
    <recommendedName>
        <fullName evidence="4">Phasin domain-containing protein</fullName>
    </recommendedName>
</protein>
<feature type="region of interest" description="Disordered" evidence="1">
    <location>
        <begin position="1"/>
        <end position="38"/>
    </location>
</feature>
<accession>A0A9X1L720</accession>